<evidence type="ECO:0000256" key="8">
    <source>
        <dbReference type="SAM" id="Phobius"/>
    </source>
</evidence>
<evidence type="ECO:0000313" key="9">
    <source>
        <dbReference type="EMBL" id="KAG2379579.1"/>
    </source>
</evidence>
<keyword evidence="10" id="KW-1185">Reference proteome</keyword>
<dbReference type="RefSeq" id="XP_044546841.1">
    <property type="nucleotide sequence ID" value="XM_044696584.1"/>
</dbReference>
<dbReference type="GeneID" id="68099150"/>
<evidence type="ECO:0000313" key="10">
    <source>
        <dbReference type="Proteomes" id="UP000816034"/>
    </source>
</evidence>
<feature type="transmembrane region" description="Helical" evidence="8">
    <location>
        <begin position="393"/>
        <end position="412"/>
    </location>
</feature>
<sequence>MQQRRHNDLEDDAYELERSISMANITVENQYARQMEEVERGNYSPTFVFKPQQHYQKHYFPTTPIPTTPLLHAAAEKPISSFLKSAFDLAQIVFGIYISFMIMSSYQEQITRTPYGGGEVLHSSSSTHHHTTTTTSSDAEFFNFPLFLVFLQCALNAIVVFLKLRWHPSENGRHSNVPQLYFIAASFAYVIATSSSNAALLYVNYPTQVLAKSCKMIPVMVMGMLVARKKYEISRIVAVVMTTIGISIFMIDRFGHKHSHDGPHDNNFWGLILLVVSLAADGFTNSIQDLMKNFKDKPTGDELMLYMNCYAAGFVGLAMFFYDQFFPAVSFCMKHTEIINHIIVFCVAMTVGQYFIFWCISAYGTLELSIITTTRKFFTILWSVFRFGHEMSFVQWFGVLIVFVGLMYDIVLSARKGHKKPHQIKEN</sequence>
<dbReference type="GO" id="GO:0005459">
    <property type="term" value="F:UDP-galactose transmembrane transporter activity"/>
    <property type="evidence" value="ECO:0007669"/>
    <property type="project" value="TreeGrafter"/>
</dbReference>
<keyword evidence="7 8" id="KW-0472">Membrane</keyword>
<keyword evidence="4 8" id="KW-0812">Transmembrane</keyword>
<feature type="transmembrane region" description="Helical" evidence="8">
    <location>
        <begin position="236"/>
        <end position="255"/>
    </location>
</feature>
<dbReference type="PANTHER" id="PTHR10778">
    <property type="entry name" value="SOLUTE CARRIER FAMILY 35 MEMBER B"/>
    <property type="match status" value="1"/>
</dbReference>
<comment type="similarity">
    <text evidence="2">Belongs to the nucleotide-sugar transporter family. SLC35B subfamily.</text>
</comment>
<dbReference type="AlphaFoldDB" id="A0AA88GL91"/>
<feature type="transmembrane region" description="Helical" evidence="8">
    <location>
        <begin position="141"/>
        <end position="162"/>
    </location>
</feature>
<keyword evidence="5" id="KW-0256">Endoplasmic reticulum</keyword>
<evidence type="ECO:0000256" key="2">
    <source>
        <dbReference type="ARBA" id="ARBA00010694"/>
    </source>
</evidence>
<evidence type="ECO:0000256" key="6">
    <source>
        <dbReference type="ARBA" id="ARBA00022989"/>
    </source>
</evidence>
<keyword evidence="6 8" id="KW-1133">Transmembrane helix</keyword>
<comment type="subcellular location">
    <subcellularLocation>
        <location evidence="1">Endoplasmic reticulum membrane</location>
        <topology evidence="1">Multi-pass membrane protein</topology>
    </subcellularLocation>
</comment>
<evidence type="ECO:0000256" key="1">
    <source>
        <dbReference type="ARBA" id="ARBA00004477"/>
    </source>
</evidence>
<dbReference type="GO" id="GO:0005460">
    <property type="term" value="F:UDP-glucose transmembrane transporter activity"/>
    <property type="evidence" value="ECO:0007669"/>
    <property type="project" value="TreeGrafter"/>
</dbReference>
<comment type="caution">
    <text evidence="9">The sequence shown here is derived from an EMBL/GenBank/DDBJ whole genome shotgun (WGS) entry which is preliminary data.</text>
</comment>
<feature type="transmembrane region" description="Helical" evidence="8">
    <location>
        <begin position="182"/>
        <end position="203"/>
    </location>
</feature>
<evidence type="ECO:0000256" key="4">
    <source>
        <dbReference type="ARBA" id="ARBA00022692"/>
    </source>
</evidence>
<reference evidence="9 10" key="1">
    <citation type="journal article" date="2018" name="BMC Genomics">
        <title>The genome of Naegleria lovaniensis, the basis for a comparative approach to unravel pathogenicity factors of the human pathogenic amoeba N. fowleri.</title>
        <authorList>
            <person name="Liechti N."/>
            <person name="Schurch N."/>
            <person name="Bruggmann R."/>
            <person name="Wittwer M."/>
        </authorList>
    </citation>
    <scope>NUCLEOTIDE SEQUENCE [LARGE SCALE GENOMIC DNA]</scope>
    <source>
        <strain evidence="9 10">ATCC 30569</strain>
    </source>
</reference>
<gene>
    <name evidence="9" type="ORF">C9374_006696</name>
</gene>
<keyword evidence="3" id="KW-0813">Transport</keyword>
<protein>
    <submittedName>
        <fullName evidence="9">Uncharacterized protein</fullName>
    </submittedName>
</protein>
<dbReference type="GO" id="GO:0000139">
    <property type="term" value="C:Golgi membrane"/>
    <property type="evidence" value="ECO:0007669"/>
    <property type="project" value="TreeGrafter"/>
</dbReference>
<organism evidence="9 10">
    <name type="scientific">Naegleria lovaniensis</name>
    <name type="common">Amoeba</name>
    <dbReference type="NCBI Taxonomy" id="51637"/>
    <lineage>
        <taxon>Eukaryota</taxon>
        <taxon>Discoba</taxon>
        <taxon>Heterolobosea</taxon>
        <taxon>Tetramitia</taxon>
        <taxon>Eutetramitia</taxon>
        <taxon>Vahlkampfiidae</taxon>
        <taxon>Naegleria</taxon>
    </lineage>
</organism>
<dbReference type="InterPro" id="IPR013657">
    <property type="entry name" value="SCL35B1-4/HUT1"/>
</dbReference>
<proteinExistence type="inferred from homology"/>
<dbReference type="Proteomes" id="UP000816034">
    <property type="component" value="Unassembled WGS sequence"/>
</dbReference>
<dbReference type="SUPFAM" id="SSF103481">
    <property type="entry name" value="Multidrug resistance efflux transporter EmrE"/>
    <property type="match status" value="1"/>
</dbReference>
<evidence type="ECO:0000256" key="3">
    <source>
        <dbReference type="ARBA" id="ARBA00022448"/>
    </source>
</evidence>
<dbReference type="GO" id="GO:0005789">
    <property type="term" value="C:endoplasmic reticulum membrane"/>
    <property type="evidence" value="ECO:0007669"/>
    <property type="project" value="UniProtKB-SubCell"/>
</dbReference>
<name>A0AA88GL91_NAELO</name>
<evidence type="ECO:0000256" key="7">
    <source>
        <dbReference type="ARBA" id="ARBA00023136"/>
    </source>
</evidence>
<dbReference type="InterPro" id="IPR037185">
    <property type="entry name" value="EmrE-like"/>
</dbReference>
<dbReference type="PANTHER" id="PTHR10778:SF10">
    <property type="entry name" value="SOLUTE CARRIER FAMILY 35 MEMBER B1"/>
    <property type="match status" value="1"/>
</dbReference>
<feature type="transmembrane region" description="Helical" evidence="8">
    <location>
        <begin position="342"/>
        <end position="361"/>
    </location>
</feature>
<dbReference type="Pfam" id="PF08449">
    <property type="entry name" value="UAA"/>
    <property type="match status" value="1"/>
</dbReference>
<accession>A0AA88GL91</accession>
<feature type="transmembrane region" description="Helical" evidence="8">
    <location>
        <begin position="303"/>
        <end position="322"/>
    </location>
</feature>
<dbReference type="EMBL" id="PYSW02000028">
    <property type="protein sequence ID" value="KAG2379579.1"/>
    <property type="molecule type" value="Genomic_DNA"/>
</dbReference>
<evidence type="ECO:0000256" key="5">
    <source>
        <dbReference type="ARBA" id="ARBA00022824"/>
    </source>
</evidence>